<dbReference type="EMBL" id="CP029186">
    <property type="protein sequence ID" value="AWH84187.1"/>
    <property type="molecule type" value="Genomic_DNA"/>
</dbReference>
<gene>
    <name evidence="2" type="ORF">HYN59_03240</name>
</gene>
<dbReference type="InterPro" id="IPR007712">
    <property type="entry name" value="RelE/ParE_toxin"/>
</dbReference>
<name>A0A2S1QUV2_9FLAO</name>
<accession>A0A2S1QUV2</accession>
<keyword evidence="3" id="KW-1185">Reference proteome</keyword>
<dbReference type="Gene3D" id="3.30.2310.20">
    <property type="entry name" value="RelE-like"/>
    <property type="match status" value="1"/>
</dbReference>
<dbReference type="KEGG" id="falb:HYN59_03240"/>
<protein>
    <submittedName>
        <fullName evidence="2">Type II toxin-antitoxin system RelE/ParE family toxin</fullName>
    </submittedName>
</protein>
<dbReference type="Proteomes" id="UP000244929">
    <property type="component" value="Chromosome"/>
</dbReference>
<dbReference type="InterPro" id="IPR035093">
    <property type="entry name" value="RelE/ParE_toxin_dom_sf"/>
</dbReference>
<dbReference type="AlphaFoldDB" id="A0A2S1QUV2"/>
<evidence type="ECO:0000256" key="1">
    <source>
        <dbReference type="ARBA" id="ARBA00022649"/>
    </source>
</evidence>
<evidence type="ECO:0000313" key="2">
    <source>
        <dbReference type="EMBL" id="AWH84187.1"/>
    </source>
</evidence>
<dbReference type="Pfam" id="PF05016">
    <property type="entry name" value="ParE_toxin"/>
    <property type="match status" value="1"/>
</dbReference>
<dbReference type="RefSeq" id="WP_108776897.1">
    <property type="nucleotide sequence ID" value="NZ_CP029186.1"/>
</dbReference>
<keyword evidence="1" id="KW-1277">Toxin-antitoxin system</keyword>
<reference evidence="2 3" key="1">
    <citation type="submission" date="2018-04" db="EMBL/GenBank/DDBJ databases">
        <title>Genome sequencing of Flavobacterium sp. HYN0059.</title>
        <authorList>
            <person name="Yi H."/>
            <person name="Baek C."/>
        </authorList>
    </citation>
    <scope>NUCLEOTIDE SEQUENCE [LARGE SCALE GENOMIC DNA]</scope>
    <source>
        <strain evidence="2 3">HYN0059</strain>
    </source>
</reference>
<proteinExistence type="predicted"/>
<organism evidence="2 3">
    <name type="scientific">Flavobacterium album</name>
    <dbReference type="NCBI Taxonomy" id="2175091"/>
    <lineage>
        <taxon>Bacteria</taxon>
        <taxon>Pseudomonadati</taxon>
        <taxon>Bacteroidota</taxon>
        <taxon>Flavobacteriia</taxon>
        <taxon>Flavobacteriales</taxon>
        <taxon>Flavobacteriaceae</taxon>
        <taxon>Flavobacterium</taxon>
    </lineage>
</organism>
<evidence type="ECO:0000313" key="3">
    <source>
        <dbReference type="Proteomes" id="UP000244929"/>
    </source>
</evidence>
<dbReference type="OrthoDB" id="962256at2"/>
<sequence length="96" mass="11526">MKVVWRKEASDDLEVIYEYIFKDSPQNAVMVFNKIHDLAETLVIFPEKHPVEPVFDDPDIRFLVIWNYKIIYTFDKKSIAILRVFDTRRNPKKLKP</sequence>